<reference evidence="5" key="1">
    <citation type="journal article" date="2020" name="Stud. Mycol.">
        <title>101 Dothideomycetes genomes: a test case for predicting lifestyles and emergence of pathogens.</title>
        <authorList>
            <person name="Haridas S."/>
            <person name="Albert R."/>
            <person name="Binder M."/>
            <person name="Bloem J."/>
            <person name="Labutti K."/>
            <person name="Salamov A."/>
            <person name="Andreopoulos B."/>
            <person name="Baker S."/>
            <person name="Barry K."/>
            <person name="Bills G."/>
            <person name="Bluhm B."/>
            <person name="Cannon C."/>
            <person name="Castanera R."/>
            <person name="Culley D."/>
            <person name="Daum C."/>
            <person name="Ezra D."/>
            <person name="Gonzalez J."/>
            <person name="Henrissat B."/>
            <person name="Kuo A."/>
            <person name="Liang C."/>
            <person name="Lipzen A."/>
            <person name="Lutzoni F."/>
            <person name="Magnuson J."/>
            <person name="Mondo S."/>
            <person name="Nolan M."/>
            <person name="Ohm R."/>
            <person name="Pangilinan J."/>
            <person name="Park H.-J."/>
            <person name="Ramirez L."/>
            <person name="Alfaro M."/>
            <person name="Sun H."/>
            <person name="Tritt A."/>
            <person name="Yoshinaga Y."/>
            <person name="Zwiers L.-H."/>
            <person name="Turgeon B."/>
            <person name="Goodwin S."/>
            <person name="Spatafora J."/>
            <person name="Crous P."/>
            <person name="Grigoriev I."/>
        </authorList>
    </citation>
    <scope>NUCLEOTIDE SEQUENCE</scope>
    <source>
        <strain evidence="5">ATCC 36951</strain>
    </source>
</reference>
<sequence length="526" mass="56274">MPPKKKSAAAASSKSTRSSGRAVPATITDKRGKEVEITAAAARPKRDAAPARPIVPSTASGRRASQGLVPSNNTRTSFSTLVTCERDTNATPVANTSRKRGRPAKTAANDEDDGAPPAKKRGPGRPPKKTAATTAATKNGAKAKATTKSEPPKKRGRPSAASKMEEPAVPEAETAPPKRRGRPPKGGETTKIAADDEAVDEQLEEELQDAVEEPQQEDTTSKRKAPVSKKGKGKAPKTAEDEEEALDDEPPANYWLMKAEQDGHDVKVKSGETINTTFTIDDLRSKTEPEAWDGVRNPTAAKNMRDMKKGDLAFFYASGGKQGRKPGIVGIMEVVGEHEPDETTADETSAGYVEKEKDRAKWCVVRVEFRKKLSKPVYLSELQKFAKPGAVLENMQEFKAARLSVSKVNKKEWDFIVNNLIDGYEDEEEDASSATGNLDTNKLSSSRPASRANSRAGSRAGSVGPAGGISRPPSRARSLAPPGRRGRSVTPKPAIVEETTVTATMQTIGEEDALPGLPAEVADAFF</sequence>
<dbReference type="PANTHER" id="PTHR14087">
    <property type="entry name" value="THYMOCYTE NUCLEAR PROTEIN 1"/>
    <property type="match status" value="1"/>
</dbReference>
<feature type="domain" description="EVE" evidence="4">
    <location>
        <begin position="253"/>
        <end position="418"/>
    </location>
</feature>
<evidence type="ECO:0000259" key="4">
    <source>
        <dbReference type="Pfam" id="PF01878"/>
    </source>
</evidence>
<evidence type="ECO:0000256" key="1">
    <source>
        <dbReference type="ARBA" id="ARBA00004123"/>
    </source>
</evidence>
<proteinExistence type="predicted"/>
<dbReference type="SMART" id="SM00384">
    <property type="entry name" value="AT_hook"/>
    <property type="match status" value="4"/>
</dbReference>
<feature type="compositionally biased region" description="Acidic residues" evidence="3">
    <location>
        <begin position="240"/>
        <end position="250"/>
    </location>
</feature>
<dbReference type="AlphaFoldDB" id="A0A6A6CYL5"/>
<feature type="region of interest" description="Disordered" evidence="3">
    <location>
        <begin position="1"/>
        <end position="253"/>
    </location>
</feature>
<dbReference type="OrthoDB" id="41445at2759"/>
<dbReference type="CDD" id="cd21133">
    <property type="entry name" value="EVE"/>
    <property type="match status" value="1"/>
</dbReference>
<dbReference type="InterPro" id="IPR015947">
    <property type="entry name" value="PUA-like_sf"/>
</dbReference>
<feature type="compositionally biased region" description="Basic residues" evidence="3">
    <location>
        <begin position="222"/>
        <end position="235"/>
    </location>
</feature>
<gene>
    <name evidence="5" type="ORF">M409DRAFT_62945</name>
</gene>
<feature type="compositionally biased region" description="Polar residues" evidence="3">
    <location>
        <begin position="432"/>
        <end position="443"/>
    </location>
</feature>
<dbReference type="PANTHER" id="PTHR14087:SF7">
    <property type="entry name" value="THYMOCYTE NUCLEAR PROTEIN 1"/>
    <property type="match status" value="1"/>
</dbReference>
<keyword evidence="6" id="KW-1185">Reference proteome</keyword>
<dbReference type="GeneID" id="54568647"/>
<protein>
    <recommendedName>
        <fullName evidence="4">EVE domain-containing protein</fullName>
    </recommendedName>
</protein>
<evidence type="ECO:0000256" key="2">
    <source>
        <dbReference type="ARBA" id="ARBA00023242"/>
    </source>
</evidence>
<feature type="compositionally biased region" description="Low complexity" evidence="3">
    <location>
        <begin position="129"/>
        <end position="148"/>
    </location>
</feature>
<evidence type="ECO:0000313" key="6">
    <source>
        <dbReference type="Proteomes" id="UP000799537"/>
    </source>
</evidence>
<dbReference type="EMBL" id="ML993581">
    <property type="protein sequence ID" value="KAF2172181.1"/>
    <property type="molecule type" value="Genomic_DNA"/>
</dbReference>
<dbReference type="InterPro" id="IPR017956">
    <property type="entry name" value="AT_hook_DNA-bd_motif"/>
</dbReference>
<dbReference type="PRINTS" id="PR00929">
    <property type="entry name" value="ATHOOK"/>
</dbReference>
<dbReference type="Proteomes" id="UP000799537">
    <property type="component" value="Unassembled WGS sequence"/>
</dbReference>
<dbReference type="SUPFAM" id="SSF88697">
    <property type="entry name" value="PUA domain-like"/>
    <property type="match status" value="1"/>
</dbReference>
<evidence type="ECO:0000313" key="5">
    <source>
        <dbReference type="EMBL" id="KAF2172181.1"/>
    </source>
</evidence>
<dbReference type="InterPro" id="IPR002740">
    <property type="entry name" value="EVE_domain"/>
</dbReference>
<feature type="compositionally biased region" description="Acidic residues" evidence="3">
    <location>
        <begin position="195"/>
        <end position="216"/>
    </location>
</feature>
<dbReference type="RefSeq" id="XP_033673070.1">
    <property type="nucleotide sequence ID" value="XM_033815375.1"/>
</dbReference>
<keyword evidence="2" id="KW-0539">Nucleus</keyword>
<comment type="subcellular location">
    <subcellularLocation>
        <location evidence="1">Nucleus</location>
    </subcellularLocation>
</comment>
<feature type="region of interest" description="Disordered" evidence="3">
    <location>
        <begin position="431"/>
        <end position="496"/>
    </location>
</feature>
<dbReference type="Pfam" id="PF01878">
    <property type="entry name" value="EVE"/>
    <property type="match status" value="1"/>
</dbReference>
<name>A0A6A6CYL5_ZASCE</name>
<evidence type="ECO:0000256" key="3">
    <source>
        <dbReference type="SAM" id="MobiDB-lite"/>
    </source>
</evidence>
<feature type="compositionally biased region" description="Low complexity" evidence="3">
    <location>
        <begin position="444"/>
        <end position="483"/>
    </location>
</feature>
<dbReference type="GO" id="GO:0005634">
    <property type="term" value="C:nucleus"/>
    <property type="evidence" value="ECO:0007669"/>
    <property type="project" value="UniProtKB-SubCell"/>
</dbReference>
<dbReference type="Gene3D" id="3.10.590.10">
    <property type="entry name" value="ph1033 like domains"/>
    <property type="match status" value="1"/>
</dbReference>
<feature type="compositionally biased region" description="Basic residues" evidence="3">
    <location>
        <begin position="118"/>
        <end position="128"/>
    </location>
</feature>
<accession>A0A6A6CYL5</accession>
<feature type="compositionally biased region" description="Polar residues" evidence="3">
    <location>
        <begin position="68"/>
        <end position="82"/>
    </location>
</feature>
<organism evidence="5 6">
    <name type="scientific">Zasmidium cellare ATCC 36951</name>
    <dbReference type="NCBI Taxonomy" id="1080233"/>
    <lineage>
        <taxon>Eukaryota</taxon>
        <taxon>Fungi</taxon>
        <taxon>Dikarya</taxon>
        <taxon>Ascomycota</taxon>
        <taxon>Pezizomycotina</taxon>
        <taxon>Dothideomycetes</taxon>
        <taxon>Dothideomycetidae</taxon>
        <taxon>Mycosphaerellales</taxon>
        <taxon>Mycosphaerellaceae</taxon>
        <taxon>Zasmidium</taxon>
    </lineage>
</organism>
<dbReference type="InterPro" id="IPR052181">
    <property type="entry name" value="5hmC_binding"/>
</dbReference>
<dbReference type="GO" id="GO:0003677">
    <property type="term" value="F:DNA binding"/>
    <property type="evidence" value="ECO:0007669"/>
    <property type="project" value="InterPro"/>
</dbReference>
<dbReference type="InterPro" id="IPR047197">
    <property type="entry name" value="THYN1-like_EVE"/>
</dbReference>